<keyword evidence="1" id="KW-0812">Transmembrane</keyword>
<feature type="transmembrane region" description="Helical" evidence="1">
    <location>
        <begin position="186"/>
        <end position="204"/>
    </location>
</feature>
<dbReference type="EMBL" id="QOCW01000006">
    <property type="protein sequence ID" value="RBW70052.1"/>
    <property type="molecule type" value="Genomic_DNA"/>
</dbReference>
<gene>
    <name evidence="3" type="ORF">DS031_07590</name>
</gene>
<name>A0A366XV95_9BACI</name>
<feature type="transmembrane region" description="Helical" evidence="1">
    <location>
        <begin position="47"/>
        <end position="67"/>
    </location>
</feature>
<dbReference type="InterPro" id="IPR039447">
    <property type="entry name" value="UreH-like_TM_dom"/>
</dbReference>
<protein>
    <submittedName>
        <fullName evidence="3">Urease accessory protein UreH</fullName>
    </submittedName>
</protein>
<sequence length="218" mass="23920">MIVSFISVLFLGLILGIKHSLEPDHVITVSAIASKSKKLSRSTLTGIYWGIGHTITLFIVGLIVILMKGEISEIWSMSLEFLVGMMLVYLGVTSMYFYNKYTHQEDTAGNGEKSALLKSMLIGFIHGLAGSAAMVLLTMSTVSTVWEGVLYILVFGVGTIIGMLAFTTLIGIPFVVSKKRMGINRLLTQLAGTVSVVFGIYYMYNLGITEDLFKLWVQ</sequence>
<dbReference type="OrthoDB" id="9811044at2"/>
<dbReference type="PANTHER" id="PTHR33876:SF4">
    <property type="entry name" value="CHLOROPLAST PROTEIN FOR GROWTH AND FERTILITY 2"/>
    <property type="match status" value="1"/>
</dbReference>
<keyword evidence="1" id="KW-0472">Membrane</keyword>
<keyword evidence="1" id="KW-1133">Transmembrane helix</keyword>
<evidence type="ECO:0000313" key="4">
    <source>
        <dbReference type="Proteomes" id="UP000253314"/>
    </source>
</evidence>
<feature type="transmembrane region" description="Helical" evidence="1">
    <location>
        <begin position="79"/>
        <end position="99"/>
    </location>
</feature>
<feature type="domain" description="Urease accessory protein UreH-like transmembrane" evidence="2">
    <location>
        <begin position="30"/>
        <end position="201"/>
    </location>
</feature>
<dbReference type="Proteomes" id="UP000253314">
    <property type="component" value="Unassembled WGS sequence"/>
</dbReference>
<organism evidence="3 4">
    <name type="scientific">Bacillus taeanensis</name>
    <dbReference type="NCBI Taxonomy" id="273032"/>
    <lineage>
        <taxon>Bacteria</taxon>
        <taxon>Bacillati</taxon>
        <taxon>Bacillota</taxon>
        <taxon>Bacilli</taxon>
        <taxon>Bacillales</taxon>
        <taxon>Bacillaceae</taxon>
        <taxon>Bacillus</taxon>
    </lineage>
</organism>
<evidence type="ECO:0000313" key="3">
    <source>
        <dbReference type="EMBL" id="RBW70052.1"/>
    </source>
</evidence>
<keyword evidence="4" id="KW-1185">Reference proteome</keyword>
<evidence type="ECO:0000256" key="1">
    <source>
        <dbReference type="SAM" id="Phobius"/>
    </source>
</evidence>
<evidence type="ECO:0000259" key="2">
    <source>
        <dbReference type="Pfam" id="PF13386"/>
    </source>
</evidence>
<dbReference type="PANTHER" id="PTHR33876">
    <property type="entry name" value="UNNAMED PRODUCT"/>
    <property type="match status" value="1"/>
</dbReference>
<dbReference type="AlphaFoldDB" id="A0A366XV95"/>
<proteinExistence type="predicted"/>
<accession>A0A366XV95</accession>
<feature type="transmembrane region" description="Helical" evidence="1">
    <location>
        <begin position="119"/>
        <end position="137"/>
    </location>
</feature>
<reference evidence="3 4" key="1">
    <citation type="submission" date="2018-07" db="EMBL/GenBank/DDBJ databases">
        <title>Lottiidibacillus patelloidae gen. nov., sp. nov., isolated from the intestinal tract of a marine limpet and the reclassification of B. taeanensis BH030017T, B. algicola KMM 3737T and B. hwajinpoensis SW-72T as genus Lottiidibacillus.</title>
        <authorList>
            <person name="Liu R."/>
            <person name="Huang Z."/>
        </authorList>
    </citation>
    <scope>NUCLEOTIDE SEQUENCE [LARGE SCALE GENOMIC DNA]</scope>
    <source>
        <strain evidence="3 4">BH030017</strain>
    </source>
</reference>
<comment type="caution">
    <text evidence="3">The sequence shown here is derived from an EMBL/GenBank/DDBJ whole genome shotgun (WGS) entry which is preliminary data.</text>
</comment>
<dbReference type="RefSeq" id="WP_113805340.1">
    <property type="nucleotide sequence ID" value="NZ_QOCW01000006.1"/>
</dbReference>
<feature type="transmembrane region" description="Helical" evidence="1">
    <location>
        <begin position="149"/>
        <end position="174"/>
    </location>
</feature>
<dbReference type="Pfam" id="PF13386">
    <property type="entry name" value="DsbD_2"/>
    <property type="match status" value="1"/>
</dbReference>
<dbReference type="InterPro" id="IPR052776">
    <property type="entry name" value="Chloro_ReproSupport/MetalTrans"/>
</dbReference>